<accession>A0A9X2F349</accession>
<dbReference type="EMBL" id="JAMWYS010000035">
    <property type="protein sequence ID" value="MCO4293329.1"/>
    <property type="molecule type" value="Genomic_DNA"/>
</dbReference>
<evidence type="ECO:0000256" key="5">
    <source>
        <dbReference type="ARBA" id="ARBA00023163"/>
    </source>
</evidence>
<feature type="modified residue" description="4-aspartylphosphate" evidence="6">
    <location>
        <position position="51"/>
    </location>
</feature>
<dbReference type="SMART" id="SM00862">
    <property type="entry name" value="Trans_reg_C"/>
    <property type="match status" value="1"/>
</dbReference>
<dbReference type="SMART" id="SM00448">
    <property type="entry name" value="REC"/>
    <property type="match status" value="1"/>
</dbReference>
<dbReference type="GO" id="GO:0032993">
    <property type="term" value="C:protein-DNA complex"/>
    <property type="evidence" value="ECO:0007669"/>
    <property type="project" value="TreeGrafter"/>
</dbReference>
<dbReference type="InterPro" id="IPR036388">
    <property type="entry name" value="WH-like_DNA-bd_sf"/>
</dbReference>
<dbReference type="InterPro" id="IPR039420">
    <property type="entry name" value="WalR-like"/>
</dbReference>
<evidence type="ECO:0000259" key="8">
    <source>
        <dbReference type="PROSITE" id="PS50110"/>
    </source>
</evidence>
<evidence type="ECO:0000313" key="11">
    <source>
        <dbReference type="Proteomes" id="UP001155182"/>
    </source>
</evidence>
<dbReference type="PROSITE" id="PS50110">
    <property type="entry name" value="RESPONSE_REGULATORY"/>
    <property type="match status" value="1"/>
</dbReference>
<dbReference type="GO" id="GO:0000156">
    <property type="term" value="F:phosphorelay response regulator activity"/>
    <property type="evidence" value="ECO:0007669"/>
    <property type="project" value="TreeGrafter"/>
</dbReference>
<evidence type="ECO:0000313" key="10">
    <source>
        <dbReference type="EMBL" id="MCO4293329.1"/>
    </source>
</evidence>
<keyword evidence="2" id="KW-0902">Two-component regulatory system</keyword>
<dbReference type="Gene3D" id="6.10.250.690">
    <property type="match status" value="1"/>
</dbReference>
<organism evidence="10 11">
    <name type="scientific">Solitalea agri</name>
    <dbReference type="NCBI Taxonomy" id="2953739"/>
    <lineage>
        <taxon>Bacteria</taxon>
        <taxon>Pseudomonadati</taxon>
        <taxon>Bacteroidota</taxon>
        <taxon>Sphingobacteriia</taxon>
        <taxon>Sphingobacteriales</taxon>
        <taxon>Sphingobacteriaceae</taxon>
        <taxon>Solitalea</taxon>
    </lineage>
</organism>
<evidence type="ECO:0000256" key="7">
    <source>
        <dbReference type="PROSITE-ProRule" id="PRU01091"/>
    </source>
</evidence>
<feature type="domain" description="Response regulatory" evidence="8">
    <location>
        <begin position="2"/>
        <end position="116"/>
    </location>
</feature>
<dbReference type="Gene3D" id="1.10.10.10">
    <property type="entry name" value="Winged helix-like DNA-binding domain superfamily/Winged helix DNA-binding domain"/>
    <property type="match status" value="1"/>
</dbReference>
<feature type="domain" description="OmpR/PhoB-type" evidence="9">
    <location>
        <begin position="124"/>
        <end position="224"/>
    </location>
</feature>
<dbReference type="Pfam" id="PF00072">
    <property type="entry name" value="Response_reg"/>
    <property type="match status" value="1"/>
</dbReference>
<comment type="caution">
    <text evidence="10">The sequence shown here is derived from an EMBL/GenBank/DDBJ whole genome shotgun (WGS) entry which is preliminary data.</text>
</comment>
<dbReference type="PROSITE" id="PS51755">
    <property type="entry name" value="OMPR_PHOB"/>
    <property type="match status" value="1"/>
</dbReference>
<feature type="DNA-binding region" description="OmpR/PhoB-type" evidence="7">
    <location>
        <begin position="124"/>
        <end position="224"/>
    </location>
</feature>
<dbReference type="Proteomes" id="UP001155182">
    <property type="component" value="Unassembled WGS sequence"/>
</dbReference>
<keyword evidence="4 7" id="KW-0238">DNA-binding</keyword>
<dbReference type="GO" id="GO:0000976">
    <property type="term" value="F:transcription cis-regulatory region binding"/>
    <property type="evidence" value="ECO:0007669"/>
    <property type="project" value="TreeGrafter"/>
</dbReference>
<evidence type="ECO:0000256" key="2">
    <source>
        <dbReference type="ARBA" id="ARBA00023012"/>
    </source>
</evidence>
<dbReference type="InterPro" id="IPR011006">
    <property type="entry name" value="CheY-like_superfamily"/>
</dbReference>
<dbReference type="Gene3D" id="3.40.50.2300">
    <property type="match status" value="1"/>
</dbReference>
<gene>
    <name evidence="10" type="ORF">NF867_10670</name>
</gene>
<dbReference type="CDD" id="cd00383">
    <property type="entry name" value="trans_reg_C"/>
    <property type="match status" value="1"/>
</dbReference>
<dbReference type="GO" id="GO:0005829">
    <property type="term" value="C:cytosol"/>
    <property type="evidence" value="ECO:0007669"/>
    <property type="project" value="TreeGrafter"/>
</dbReference>
<reference evidence="10" key="1">
    <citation type="submission" date="2022-06" db="EMBL/GenBank/DDBJ databases">
        <title>Solitalea sp. MAHUQ-68 isolated from rhizospheric soil.</title>
        <authorList>
            <person name="Huq M.A."/>
        </authorList>
    </citation>
    <scope>NUCLEOTIDE SEQUENCE</scope>
    <source>
        <strain evidence="10">MAHUQ-68</strain>
    </source>
</reference>
<dbReference type="InterPro" id="IPR001867">
    <property type="entry name" value="OmpR/PhoB-type_DNA-bd"/>
</dbReference>
<dbReference type="InterPro" id="IPR001789">
    <property type="entry name" value="Sig_transdc_resp-reg_receiver"/>
</dbReference>
<keyword evidence="1 6" id="KW-0597">Phosphoprotein</keyword>
<dbReference type="Pfam" id="PF00486">
    <property type="entry name" value="Trans_reg_C"/>
    <property type="match status" value="1"/>
</dbReference>
<evidence type="ECO:0000256" key="1">
    <source>
        <dbReference type="ARBA" id="ARBA00022553"/>
    </source>
</evidence>
<sequence length="225" mass="25797">MKLLIVEDEPSLNKSIVEFLTSQQYLCESVDNYQDAVDKISCYEYDCIVLDIMLPGGNGLLLLQLLKEQNKTDGVIIISARNELDDKIKGIQLGADDYLTKPFHLSELSVRIAAIIRRKSQFGNSLLTFHEIQLDTQAKSVSIKGQALVLTRKEYDLLLYFIVNKNRVLSKNTIAEHLWGDDMDLADNYDFIYTHIKNLRKKLLLFGARDYIQSVYGMGYKFTDQ</sequence>
<evidence type="ECO:0000256" key="3">
    <source>
        <dbReference type="ARBA" id="ARBA00023015"/>
    </source>
</evidence>
<dbReference type="GO" id="GO:0006355">
    <property type="term" value="P:regulation of DNA-templated transcription"/>
    <property type="evidence" value="ECO:0007669"/>
    <property type="project" value="InterPro"/>
</dbReference>
<evidence type="ECO:0000256" key="4">
    <source>
        <dbReference type="ARBA" id="ARBA00023125"/>
    </source>
</evidence>
<protein>
    <submittedName>
        <fullName evidence="10">Response regulator transcription factor</fullName>
    </submittedName>
</protein>
<dbReference type="PANTHER" id="PTHR48111:SF22">
    <property type="entry name" value="REGULATOR OF RPOS"/>
    <property type="match status" value="1"/>
</dbReference>
<proteinExistence type="predicted"/>
<dbReference type="PANTHER" id="PTHR48111">
    <property type="entry name" value="REGULATOR OF RPOS"/>
    <property type="match status" value="1"/>
</dbReference>
<dbReference type="SUPFAM" id="SSF52172">
    <property type="entry name" value="CheY-like"/>
    <property type="match status" value="1"/>
</dbReference>
<dbReference type="RefSeq" id="WP_252587871.1">
    <property type="nucleotide sequence ID" value="NZ_JAMWYS010000035.1"/>
</dbReference>
<name>A0A9X2F349_9SPHI</name>
<evidence type="ECO:0000256" key="6">
    <source>
        <dbReference type="PROSITE-ProRule" id="PRU00169"/>
    </source>
</evidence>
<keyword evidence="11" id="KW-1185">Reference proteome</keyword>
<keyword evidence="3" id="KW-0805">Transcription regulation</keyword>
<evidence type="ECO:0000259" key="9">
    <source>
        <dbReference type="PROSITE" id="PS51755"/>
    </source>
</evidence>
<dbReference type="AlphaFoldDB" id="A0A9X2F349"/>
<keyword evidence="5" id="KW-0804">Transcription</keyword>